<dbReference type="Proteomes" id="UP000245768">
    <property type="component" value="Unassembled WGS sequence"/>
</dbReference>
<gene>
    <name evidence="2" type="ORF">FA10DRAFT_265064</name>
</gene>
<feature type="compositionally biased region" description="Basic and acidic residues" evidence="1">
    <location>
        <begin position="433"/>
        <end position="442"/>
    </location>
</feature>
<dbReference type="AlphaFoldDB" id="A0A316YQV4"/>
<feature type="region of interest" description="Disordered" evidence="1">
    <location>
        <begin position="410"/>
        <end position="457"/>
    </location>
</feature>
<evidence type="ECO:0000313" key="3">
    <source>
        <dbReference type="Proteomes" id="UP000245768"/>
    </source>
</evidence>
<name>A0A316YQV4_9BASI</name>
<dbReference type="GeneID" id="37042824"/>
<feature type="region of interest" description="Disordered" evidence="1">
    <location>
        <begin position="341"/>
        <end position="360"/>
    </location>
</feature>
<evidence type="ECO:0008006" key="4">
    <source>
        <dbReference type="Google" id="ProtNLM"/>
    </source>
</evidence>
<dbReference type="InterPro" id="IPR010775">
    <property type="entry name" value="DUF1365"/>
</dbReference>
<dbReference type="PANTHER" id="PTHR33973:SF4">
    <property type="entry name" value="OS07G0153300 PROTEIN"/>
    <property type="match status" value="1"/>
</dbReference>
<reference evidence="2" key="1">
    <citation type="journal article" date="2018" name="Mol. Biol. Evol.">
        <title>Broad Genomic Sampling Reveals a Smut Pathogenic Ancestry of the Fungal Clade Ustilaginomycotina.</title>
        <authorList>
            <person name="Kijpornyongpan T."/>
            <person name="Mondo S.J."/>
            <person name="Barry K."/>
            <person name="Sandor L."/>
            <person name="Lee J."/>
            <person name="Lipzen A."/>
            <person name="Pangilinan J."/>
            <person name="LaButti K."/>
            <person name="Hainaut M."/>
            <person name="Henrissat B."/>
            <person name="Grigoriev I.V."/>
            <person name="Spatafora J.W."/>
            <person name="Aime M.C."/>
        </authorList>
    </citation>
    <scope>NUCLEOTIDE SEQUENCE [LARGE SCALE GENOMIC DNA]</scope>
    <source>
        <strain evidence="2">MCA 4198</strain>
    </source>
</reference>
<dbReference type="OrthoDB" id="3340520at2759"/>
<keyword evidence="3" id="KW-1185">Reference proteome</keyword>
<dbReference type="PANTHER" id="PTHR33973">
    <property type="entry name" value="OS07G0153300 PROTEIN"/>
    <property type="match status" value="1"/>
</dbReference>
<evidence type="ECO:0000256" key="1">
    <source>
        <dbReference type="SAM" id="MobiDB-lite"/>
    </source>
</evidence>
<dbReference type="RefSeq" id="XP_025378392.1">
    <property type="nucleotide sequence ID" value="XM_025520908.1"/>
</dbReference>
<evidence type="ECO:0000313" key="2">
    <source>
        <dbReference type="EMBL" id="PWN91194.1"/>
    </source>
</evidence>
<protein>
    <recommendedName>
        <fullName evidence="4">DUF1365-domain-containing protein</fullName>
    </recommendedName>
</protein>
<accession>A0A316YQV4</accession>
<dbReference type="InParanoid" id="A0A316YQV4"/>
<organism evidence="2 3">
    <name type="scientific">Acaromyces ingoldii</name>
    <dbReference type="NCBI Taxonomy" id="215250"/>
    <lineage>
        <taxon>Eukaryota</taxon>
        <taxon>Fungi</taxon>
        <taxon>Dikarya</taxon>
        <taxon>Basidiomycota</taxon>
        <taxon>Ustilaginomycotina</taxon>
        <taxon>Exobasidiomycetes</taxon>
        <taxon>Exobasidiales</taxon>
        <taxon>Cryptobasidiaceae</taxon>
        <taxon>Acaromyces</taxon>
    </lineage>
</organism>
<proteinExistence type="predicted"/>
<dbReference type="Pfam" id="PF07103">
    <property type="entry name" value="DUF1365"/>
    <property type="match status" value="1"/>
</dbReference>
<sequence length="690" mass="76946">MWLLDVLVTLTVVLVAVLCFAPPLWPASDTGIAAAARAYILPSLIHHARILPRDAAHAFRYPTLHLAVRLDELESGVLDCSLSRWTPFLAVFAWKGPGSDGRRAMTAMHPDGYGRRAFPEVDDVQQQARIGGSIYRKLIYELQTRGFLSSASLQSPGEEEEKVGHVWAVTMPSLLGMGGFNPLTVYYVHRPHVSDAQLRGPLWLAVLEVHNTFSERHIYVCEVGQHEDEEGRKGYDYAWTFPRAFHVSPFNDRAGYYRLLLRNLWASAESTVPTLDVKLLLLVEDEEEEEAAVTDGDDTPLSSSSYDLVEDEVTVKTTTTAIKKVKKLQKKLMASLASAATDAGDGSGAHTSTLRPTRRPVPLTSANMLLALAYQPFDLVLPTMRIMVEAAKLHWRKRLPVYMRPEPEDGGALRRTGGSDSGIGWPLDSNPIEVDRRPAAEDKIEEESAATRPRRSGTTLWAEQGWMEAAARSRILDYAKWKTAQSGFVLRILTKDPETPNTVVEDGEVSTLPAGIASLPLEDEKKRDGKRVLTIYSISPAFFTDLGLYRSADLAFLFGARAARRWGVSDADDYRAFFSSGFSPATDGQKATLANRLTAWIREIHLRWCLWLSGNTGEVLRRSLDEQQGVIDDVVPPTWAFVAALLVAHFSLRALVTFSNLLHVRYVRQPWAEVQEGLNILRDDDMKQKR</sequence>
<dbReference type="EMBL" id="KZ819635">
    <property type="protein sequence ID" value="PWN91194.1"/>
    <property type="molecule type" value="Genomic_DNA"/>
</dbReference>